<dbReference type="GO" id="GO:0006298">
    <property type="term" value="P:mismatch repair"/>
    <property type="evidence" value="ECO:0007669"/>
    <property type="project" value="TreeGrafter"/>
</dbReference>
<dbReference type="RefSeq" id="WP_114544632.1">
    <property type="nucleotide sequence ID" value="NZ_QQBG01000027.1"/>
</dbReference>
<evidence type="ECO:0000256" key="5">
    <source>
        <dbReference type="ARBA" id="ARBA00022763"/>
    </source>
</evidence>
<dbReference type="GO" id="GO:0032357">
    <property type="term" value="F:oxidized purine DNA binding"/>
    <property type="evidence" value="ECO:0007669"/>
    <property type="project" value="TreeGrafter"/>
</dbReference>
<dbReference type="GO" id="GO:0000701">
    <property type="term" value="F:purine-specific mismatch base pair DNA N-glycosylase activity"/>
    <property type="evidence" value="ECO:0007669"/>
    <property type="project" value="TreeGrafter"/>
</dbReference>
<dbReference type="InterPro" id="IPR003265">
    <property type="entry name" value="HhH-GPD_domain"/>
</dbReference>
<dbReference type="PANTHER" id="PTHR42944">
    <property type="entry name" value="ADENINE DNA GLYCOSYLASE"/>
    <property type="match status" value="1"/>
</dbReference>
<dbReference type="PROSITE" id="PS00764">
    <property type="entry name" value="ENDONUCLEASE_III_1"/>
    <property type="match status" value="1"/>
</dbReference>
<dbReference type="GO" id="GO:0046872">
    <property type="term" value="F:metal ion binding"/>
    <property type="evidence" value="ECO:0007669"/>
    <property type="project" value="UniProtKB-KW"/>
</dbReference>
<comment type="caution">
    <text evidence="12">The sequence shown here is derived from an EMBL/GenBank/DDBJ whole genome shotgun (WGS) entry which is preliminary data.</text>
</comment>
<dbReference type="PANTHER" id="PTHR42944:SF1">
    <property type="entry name" value="ADENINE DNA GLYCOSYLASE"/>
    <property type="match status" value="1"/>
</dbReference>
<name>A0A369KB84_9BACT</name>
<keyword evidence="8" id="KW-0411">Iron-sulfur</keyword>
<keyword evidence="9" id="KW-0234">DNA repair</keyword>
<dbReference type="InterPro" id="IPR011257">
    <property type="entry name" value="DNA_glycosylase"/>
</dbReference>
<comment type="cofactor">
    <cofactor evidence="1">
        <name>[4Fe-4S] cluster</name>
        <dbReference type="ChEBI" id="CHEBI:49883"/>
    </cofactor>
</comment>
<dbReference type="SMART" id="SM00525">
    <property type="entry name" value="FES"/>
    <property type="match status" value="1"/>
</dbReference>
<sequence length="352" mass="41043">MSDELASIPIRSLRKWFRQKRRPLPWRQNRSLYRVLVAEVMLQQTQVVTVIPYYLRWMERFPDPASLLLVSDEALVKFWEGLGYYGRVRRLRLAALALLSRPEWDEASLKCLPGIGPYTAAACACFALRQEGAIPLDGNMARLLVRFWGIWKDIKSSSVRKSLQQLLARHLSKHQICPDDMEALIELGALVCQPKSPRCIECPLNKRCVAYQQGLVQKLPISQKKKPFELFQRAAIVLYERGFFWICPAERVKGLWEFPSFPYVDELKLEEELRLKGIQTFAMQCPPITYQVTRFRTRLIGFLLVERENLEILAHWQRVTWKEIQEKPFSSGHKKLLHMALNFFGGLDLILK</sequence>
<evidence type="ECO:0000256" key="3">
    <source>
        <dbReference type="ARBA" id="ARBA00008343"/>
    </source>
</evidence>
<evidence type="ECO:0000313" key="13">
    <source>
        <dbReference type="Proteomes" id="UP000253816"/>
    </source>
</evidence>
<dbReference type="OrthoDB" id="9802365at2"/>
<evidence type="ECO:0000259" key="11">
    <source>
        <dbReference type="SMART" id="SM00478"/>
    </source>
</evidence>
<evidence type="ECO:0000256" key="7">
    <source>
        <dbReference type="ARBA" id="ARBA00023004"/>
    </source>
</evidence>
<keyword evidence="6" id="KW-0378">Hydrolase</keyword>
<dbReference type="SMART" id="SM00478">
    <property type="entry name" value="ENDO3c"/>
    <property type="match status" value="1"/>
</dbReference>
<protein>
    <submittedName>
        <fullName evidence="12">A/G-specific adenine glycosylase</fullName>
    </submittedName>
</protein>
<dbReference type="Pfam" id="PF00730">
    <property type="entry name" value="HhH-GPD"/>
    <property type="match status" value="1"/>
</dbReference>
<comment type="function">
    <text evidence="2">Adenine glycosylase active on G-A mispairs. MutY also corrects error-prone DNA synthesis past GO lesions which are due to the oxidatively damaged form of guanine: 7,8-dihydro-8-oxoguanine (8-oxo-dGTP).</text>
</comment>
<dbReference type="InterPro" id="IPR003651">
    <property type="entry name" value="Endonuclease3_FeS-loop_motif"/>
</dbReference>
<dbReference type="GO" id="GO:0035485">
    <property type="term" value="F:adenine/guanine mispair binding"/>
    <property type="evidence" value="ECO:0007669"/>
    <property type="project" value="TreeGrafter"/>
</dbReference>
<evidence type="ECO:0000256" key="2">
    <source>
        <dbReference type="ARBA" id="ARBA00002933"/>
    </source>
</evidence>
<feature type="domain" description="HhH-GPD" evidence="11">
    <location>
        <begin position="41"/>
        <end position="190"/>
    </location>
</feature>
<evidence type="ECO:0000256" key="6">
    <source>
        <dbReference type="ARBA" id="ARBA00022801"/>
    </source>
</evidence>
<dbReference type="SUPFAM" id="SSF48150">
    <property type="entry name" value="DNA-glycosylase"/>
    <property type="match status" value="1"/>
</dbReference>
<keyword evidence="10" id="KW-0326">Glycosidase</keyword>
<organism evidence="12 13">
    <name type="scientific">Candidatus Similichlamydia laticola</name>
    <dbReference type="NCBI Taxonomy" id="2170265"/>
    <lineage>
        <taxon>Bacteria</taxon>
        <taxon>Pseudomonadati</taxon>
        <taxon>Chlamydiota</taxon>
        <taxon>Chlamydiia</taxon>
        <taxon>Parachlamydiales</taxon>
        <taxon>Candidatus Parilichlamydiaceae</taxon>
        <taxon>Candidatus Similichlamydia</taxon>
    </lineage>
</organism>
<dbReference type="Gene3D" id="1.10.340.30">
    <property type="entry name" value="Hypothetical protein, domain 2"/>
    <property type="match status" value="1"/>
</dbReference>
<dbReference type="InterPro" id="IPR004035">
    <property type="entry name" value="Endouclease-III_FeS-bd_BS"/>
</dbReference>
<evidence type="ECO:0000256" key="8">
    <source>
        <dbReference type="ARBA" id="ARBA00023014"/>
    </source>
</evidence>
<evidence type="ECO:0000256" key="9">
    <source>
        <dbReference type="ARBA" id="ARBA00023204"/>
    </source>
</evidence>
<dbReference type="InterPro" id="IPR044298">
    <property type="entry name" value="MIG/MutY"/>
</dbReference>
<reference evidence="12 13" key="1">
    <citation type="submission" date="2018-07" db="EMBL/GenBank/DDBJ databases">
        <title>Comparative genomics of the Candidatus Parilichlamydiaceae reveals evidence of convergent evolution and genome reduction in the phylum Chlamydiae.</title>
        <authorList>
            <person name="Taylor-Brown A."/>
            <person name="Polkinghorne A."/>
        </authorList>
    </citation>
    <scope>NUCLEOTIDE SEQUENCE [LARGE SCALE GENOMIC DNA]</scope>
    <source>
        <strain evidence="12 13">Hat2</strain>
    </source>
</reference>
<comment type="similarity">
    <text evidence="3">Belongs to the Nth/MutY family.</text>
</comment>
<dbReference type="AlphaFoldDB" id="A0A369KB84"/>
<dbReference type="GO" id="GO:0051539">
    <property type="term" value="F:4 iron, 4 sulfur cluster binding"/>
    <property type="evidence" value="ECO:0007669"/>
    <property type="project" value="InterPro"/>
</dbReference>
<evidence type="ECO:0000256" key="10">
    <source>
        <dbReference type="ARBA" id="ARBA00023295"/>
    </source>
</evidence>
<dbReference type="CDD" id="cd00056">
    <property type="entry name" value="ENDO3c"/>
    <property type="match status" value="1"/>
</dbReference>
<keyword evidence="13" id="KW-1185">Reference proteome</keyword>
<evidence type="ECO:0000256" key="4">
    <source>
        <dbReference type="ARBA" id="ARBA00022723"/>
    </source>
</evidence>
<dbReference type="InterPro" id="IPR023170">
    <property type="entry name" value="HhH_base_excis_C"/>
</dbReference>
<dbReference type="Proteomes" id="UP000253816">
    <property type="component" value="Unassembled WGS sequence"/>
</dbReference>
<evidence type="ECO:0000256" key="1">
    <source>
        <dbReference type="ARBA" id="ARBA00001966"/>
    </source>
</evidence>
<accession>A0A369KB84</accession>
<dbReference type="GO" id="GO:0006284">
    <property type="term" value="P:base-excision repair"/>
    <property type="evidence" value="ECO:0007669"/>
    <property type="project" value="InterPro"/>
</dbReference>
<evidence type="ECO:0000313" key="12">
    <source>
        <dbReference type="EMBL" id="RDB31178.1"/>
    </source>
</evidence>
<keyword evidence="7" id="KW-0408">Iron</keyword>
<dbReference type="GO" id="GO:0034039">
    <property type="term" value="F:8-oxo-7,8-dihydroguanine DNA N-glycosylase activity"/>
    <property type="evidence" value="ECO:0007669"/>
    <property type="project" value="TreeGrafter"/>
</dbReference>
<dbReference type="EMBL" id="QQBG01000027">
    <property type="protein sequence ID" value="RDB31178.1"/>
    <property type="molecule type" value="Genomic_DNA"/>
</dbReference>
<gene>
    <name evidence="12" type="ORF">HAT2_00720</name>
</gene>
<proteinExistence type="inferred from homology"/>
<keyword evidence="5" id="KW-0227">DNA damage</keyword>
<keyword evidence="4" id="KW-0479">Metal-binding</keyword>
<dbReference type="Gene3D" id="1.10.1670.10">
    <property type="entry name" value="Helix-hairpin-Helix base-excision DNA repair enzymes (C-terminal)"/>
    <property type="match status" value="1"/>
</dbReference>